<dbReference type="EMBL" id="JAJNEC010000004">
    <property type="protein sequence ID" value="MCD2422091.1"/>
    <property type="molecule type" value="Genomic_DNA"/>
</dbReference>
<reference evidence="1 2" key="1">
    <citation type="submission" date="2021-11" db="EMBL/GenBank/DDBJ databases">
        <title>Genomic of Niabella pedocola.</title>
        <authorList>
            <person name="Wu T."/>
        </authorList>
    </citation>
    <scope>NUCLEOTIDE SEQUENCE [LARGE SCALE GENOMIC DNA]</scope>
    <source>
        <strain evidence="1 2">JCM 31011</strain>
    </source>
</reference>
<keyword evidence="2" id="KW-1185">Reference proteome</keyword>
<comment type="caution">
    <text evidence="1">The sequence shown here is derived from an EMBL/GenBank/DDBJ whole genome shotgun (WGS) entry which is preliminary data.</text>
</comment>
<evidence type="ECO:0000313" key="1">
    <source>
        <dbReference type="EMBL" id="MCD2422091.1"/>
    </source>
</evidence>
<dbReference type="RefSeq" id="WP_231002994.1">
    <property type="nucleotide sequence ID" value="NZ_JAJNEC010000004.1"/>
</dbReference>
<gene>
    <name evidence="1" type="ORF">LQ567_04910</name>
</gene>
<accession>A0ABS8PQI4</accession>
<name>A0ABS8PQI4_9BACT</name>
<proteinExistence type="predicted"/>
<evidence type="ECO:0000313" key="2">
    <source>
        <dbReference type="Proteomes" id="UP001199816"/>
    </source>
</evidence>
<protein>
    <submittedName>
        <fullName evidence="1">Uncharacterized protein</fullName>
    </submittedName>
</protein>
<organism evidence="1 2">
    <name type="scientific">Niabella pedocola</name>
    <dbReference type="NCBI Taxonomy" id="1752077"/>
    <lineage>
        <taxon>Bacteria</taxon>
        <taxon>Pseudomonadati</taxon>
        <taxon>Bacteroidota</taxon>
        <taxon>Chitinophagia</taxon>
        <taxon>Chitinophagales</taxon>
        <taxon>Chitinophagaceae</taxon>
        <taxon>Niabella</taxon>
    </lineage>
</organism>
<sequence>MHFQKQDLSGTHYTWNRAQSAFSGQPSRRSFDKNNGDQVLYLINFYASLAGRVSLREGRIIEQAITRDLPDAAKSEISAFNWIRRSAFSSLW</sequence>
<dbReference type="Proteomes" id="UP001199816">
    <property type="component" value="Unassembled WGS sequence"/>
</dbReference>